<evidence type="ECO:0000256" key="6">
    <source>
        <dbReference type="ARBA" id="ARBA00023136"/>
    </source>
</evidence>
<dbReference type="Pfam" id="PF25539">
    <property type="entry name" value="Bestrophin_2"/>
    <property type="match status" value="1"/>
</dbReference>
<evidence type="ECO:0000313" key="8">
    <source>
        <dbReference type="Proteomes" id="UP000507979"/>
    </source>
</evidence>
<evidence type="ECO:0008006" key="9">
    <source>
        <dbReference type="Google" id="ProtNLM"/>
    </source>
</evidence>
<proteinExistence type="predicted"/>
<keyword evidence="3" id="KW-0812">Transmembrane</keyword>
<keyword evidence="2" id="KW-0813">Transport</keyword>
<reference evidence="7 8" key="1">
    <citation type="submission" date="2020-04" db="EMBL/GenBank/DDBJ databases">
        <authorList>
            <person name="De Canck E."/>
        </authorList>
    </citation>
    <scope>NUCLEOTIDE SEQUENCE [LARGE SCALE GENOMIC DNA]</scope>
    <source>
        <strain evidence="7 8">LMG 26845</strain>
    </source>
</reference>
<evidence type="ECO:0000256" key="5">
    <source>
        <dbReference type="ARBA" id="ARBA00023065"/>
    </source>
</evidence>
<dbReference type="InterPro" id="IPR044669">
    <property type="entry name" value="YneE/VCCN1/2-like"/>
</dbReference>
<dbReference type="GO" id="GO:0016020">
    <property type="term" value="C:membrane"/>
    <property type="evidence" value="ECO:0007669"/>
    <property type="project" value="UniProtKB-SubCell"/>
</dbReference>
<keyword evidence="5" id="KW-0406">Ion transport</keyword>
<evidence type="ECO:0000256" key="4">
    <source>
        <dbReference type="ARBA" id="ARBA00022989"/>
    </source>
</evidence>
<keyword evidence="8" id="KW-1185">Reference proteome</keyword>
<protein>
    <recommendedName>
        <fullName evidence="9">Bestrophin</fullName>
    </recommendedName>
</protein>
<name>A0A6J5AW66_9BURK</name>
<accession>A0A6J5AW66</accession>
<dbReference type="EMBL" id="CADIJR010000050">
    <property type="protein sequence ID" value="CAB3681387.1"/>
    <property type="molecule type" value="Genomic_DNA"/>
</dbReference>
<evidence type="ECO:0000256" key="1">
    <source>
        <dbReference type="ARBA" id="ARBA00004141"/>
    </source>
</evidence>
<gene>
    <name evidence="7" type="ORF">LMG26845_04282</name>
</gene>
<evidence type="ECO:0000256" key="3">
    <source>
        <dbReference type="ARBA" id="ARBA00022692"/>
    </source>
</evidence>
<dbReference type="Proteomes" id="UP000507979">
    <property type="component" value="Unassembled WGS sequence"/>
</dbReference>
<dbReference type="AlphaFoldDB" id="A0A6J5AW66"/>
<organism evidence="7 8">
    <name type="scientific">Achromobacter insuavis</name>
    <dbReference type="NCBI Taxonomy" id="1287735"/>
    <lineage>
        <taxon>Bacteria</taxon>
        <taxon>Pseudomonadati</taxon>
        <taxon>Pseudomonadota</taxon>
        <taxon>Betaproteobacteria</taxon>
        <taxon>Burkholderiales</taxon>
        <taxon>Alcaligenaceae</taxon>
        <taxon>Achromobacter</taxon>
    </lineage>
</organism>
<keyword evidence="6" id="KW-0472">Membrane</keyword>
<keyword evidence="4" id="KW-1133">Transmembrane helix</keyword>
<dbReference type="GO" id="GO:0005254">
    <property type="term" value="F:chloride channel activity"/>
    <property type="evidence" value="ECO:0007669"/>
    <property type="project" value="InterPro"/>
</dbReference>
<evidence type="ECO:0000313" key="7">
    <source>
        <dbReference type="EMBL" id="CAB3681387.1"/>
    </source>
</evidence>
<comment type="subcellular location">
    <subcellularLocation>
        <location evidence="1">Membrane</location>
        <topology evidence="1">Multi-pass membrane protein</topology>
    </subcellularLocation>
</comment>
<sequence length="74" mass="8042">MGTLEYLMPVAVTIIAYTFFGLDALGDELEDPFGLEENDLPLSALARVIEIDLLDGLGVRPLPEPAQPVDCVLR</sequence>
<evidence type="ECO:0000256" key="2">
    <source>
        <dbReference type="ARBA" id="ARBA00022448"/>
    </source>
</evidence>